<organism evidence="2 3">
    <name type="scientific">Kockovaella imperatae</name>
    <dbReference type="NCBI Taxonomy" id="4999"/>
    <lineage>
        <taxon>Eukaryota</taxon>
        <taxon>Fungi</taxon>
        <taxon>Dikarya</taxon>
        <taxon>Basidiomycota</taxon>
        <taxon>Agaricomycotina</taxon>
        <taxon>Tremellomycetes</taxon>
        <taxon>Tremellales</taxon>
        <taxon>Cuniculitremaceae</taxon>
        <taxon>Kockovaella</taxon>
    </lineage>
</organism>
<comment type="caution">
    <text evidence="2">The sequence shown here is derived from an EMBL/GenBank/DDBJ whole genome shotgun (WGS) entry which is preliminary data.</text>
</comment>
<accession>A0A1Y1UDR9</accession>
<dbReference type="RefSeq" id="XP_021869828.1">
    <property type="nucleotide sequence ID" value="XM_022019073.1"/>
</dbReference>
<dbReference type="GeneID" id="33560882"/>
<evidence type="ECO:0000313" key="3">
    <source>
        <dbReference type="Proteomes" id="UP000193218"/>
    </source>
</evidence>
<gene>
    <name evidence="2" type="ORF">BD324DRAFT_68025</name>
</gene>
<dbReference type="Proteomes" id="UP000193218">
    <property type="component" value="Unassembled WGS sequence"/>
</dbReference>
<proteinExistence type="predicted"/>
<protein>
    <submittedName>
        <fullName evidence="2">Uncharacterized protein</fullName>
    </submittedName>
</protein>
<dbReference type="InParanoid" id="A0A1Y1UDR9"/>
<keyword evidence="3" id="KW-1185">Reference proteome</keyword>
<dbReference type="EMBL" id="NBSH01000010">
    <property type="protein sequence ID" value="ORX35664.1"/>
    <property type="molecule type" value="Genomic_DNA"/>
</dbReference>
<dbReference type="AlphaFoldDB" id="A0A1Y1UDR9"/>
<feature type="region of interest" description="Disordered" evidence="1">
    <location>
        <begin position="65"/>
        <end position="142"/>
    </location>
</feature>
<name>A0A1Y1UDR9_9TREE</name>
<sequence length="142" mass="15051">MVSHALGTILTWTRWSHHFLGDVSSQGARRFGRIRNGTGTFPAFSHLPSLPSLFASFHTLRHYKRTTMAQSPAHEGTDPIGKGSVSQTDGPKQLSDAQQRPGGQEGGVSGTAVQNAKNAAASLGEQAPGTDSAQGRKDIETK</sequence>
<evidence type="ECO:0000313" key="2">
    <source>
        <dbReference type="EMBL" id="ORX35664.1"/>
    </source>
</evidence>
<evidence type="ECO:0000256" key="1">
    <source>
        <dbReference type="SAM" id="MobiDB-lite"/>
    </source>
</evidence>
<feature type="compositionally biased region" description="Polar residues" evidence="1">
    <location>
        <begin position="84"/>
        <end position="98"/>
    </location>
</feature>
<reference evidence="2 3" key="1">
    <citation type="submission" date="2017-03" db="EMBL/GenBank/DDBJ databases">
        <title>Widespread Adenine N6-methylation of Active Genes in Fungi.</title>
        <authorList>
            <consortium name="DOE Joint Genome Institute"/>
            <person name="Mondo S.J."/>
            <person name="Dannebaum R.O."/>
            <person name="Kuo R.C."/>
            <person name="Louie K.B."/>
            <person name="Bewick A.J."/>
            <person name="Labutti K."/>
            <person name="Haridas S."/>
            <person name="Kuo A."/>
            <person name="Salamov A."/>
            <person name="Ahrendt S.R."/>
            <person name="Lau R."/>
            <person name="Bowen B.P."/>
            <person name="Lipzen A."/>
            <person name="Sullivan W."/>
            <person name="Andreopoulos W.B."/>
            <person name="Clum A."/>
            <person name="Lindquist E."/>
            <person name="Daum C."/>
            <person name="Northen T.R."/>
            <person name="Ramamoorthy G."/>
            <person name="Schmitz R.J."/>
            <person name="Gryganskyi A."/>
            <person name="Culley D."/>
            <person name="Magnuson J."/>
            <person name="James T.Y."/>
            <person name="O'Malley M.A."/>
            <person name="Stajich J.E."/>
            <person name="Spatafora J.W."/>
            <person name="Visel A."/>
            <person name="Grigoriev I.V."/>
        </authorList>
    </citation>
    <scope>NUCLEOTIDE SEQUENCE [LARGE SCALE GENOMIC DNA]</scope>
    <source>
        <strain evidence="2 3">NRRL Y-17943</strain>
    </source>
</reference>